<dbReference type="Proteomes" id="UP000799767">
    <property type="component" value="Unassembled WGS sequence"/>
</dbReference>
<evidence type="ECO:0000256" key="7">
    <source>
        <dbReference type="ARBA" id="ARBA00022989"/>
    </source>
</evidence>
<evidence type="ECO:0000256" key="2">
    <source>
        <dbReference type="ARBA" id="ARBA00008203"/>
    </source>
</evidence>
<dbReference type="EMBL" id="MU001639">
    <property type="protein sequence ID" value="KAF2480769.1"/>
    <property type="molecule type" value="Genomic_DNA"/>
</dbReference>
<dbReference type="GO" id="GO:0071555">
    <property type="term" value="P:cell wall organization"/>
    <property type="evidence" value="ECO:0007669"/>
    <property type="project" value="UniProtKB-KW"/>
</dbReference>
<evidence type="ECO:0000313" key="14">
    <source>
        <dbReference type="Proteomes" id="UP000799767"/>
    </source>
</evidence>
<keyword evidence="7 10" id="KW-1133">Transmembrane helix</keyword>
<sequence length="295" mass="32172">MRLPQVLAVLLAAIGVDALRNASPFLLLSSDKLPSDYSLQSSQIALTKDVQDRLIDSLSACDKKWYYIFSQEHVGAEDLKDGAMPKLQRRLAEAGSDRVVQIPEVVQMGDLSAKTVAARLAEACAPDGKTGPERVGEYNVITLNLPSPPNDVEGRAQVVRDADDTIDDVVATVLGQHQSSVLIYITTPPQPSLSDAEDGHLYEMDDPYPSGLHTDLKRDLTMQRRQSEGNQDMQAGLPLFEKYQFLSPALFMGLGVSLLLLIILYVGLSAVAGLEVSYMAFNKEMGPQAQKGKQQ</sequence>
<comment type="subcellular location">
    <subcellularLocation>
        <location evidence="1">Endoplasmic reticulum membrane</location>
        <topology evidence="1">Single-pass type I membrane protein</topology>
    </subcellularLocation>
</comment>
<evidence type="ECO:0000256" key="5">
    <source>
        <dbReference type="ARBA" id="ARBA00022729"/>
    </source>
</evidence>
<evidence type="ECO:0000256" key="6">
    <source>
        <dbReference type="ARBA" id="ARBA00022824"/>
    </source>
</evidence>
<dbReference type="GO" id="GO:0006078">
    <property type="term" value="P:(1-&gt;6)-beta-D-glucan biosynthetic process"/>
    <property type="evidence" value="ECO:0007669"/>
    <property type="project" value="TreeGrafter"/>
</dbReference>
<reference evidence="13" key="1">
    <citation type="journal article" date="2020" name="Stud. Mycol.">
        <title>101 Dothideomycetes genomes: a test case for predicting lifestyles and emergence of pathogens.</title>
        <authorList>
            <person name="Haridas S."/>
            <person name="Albert R."/>
            <person name="Binder M."/>
            <person name="Bloem J."/>
            <person name="Labutti K."/>
            <person name="Salamov A."/>
            <person name="Andreopoulos B."/>
            <person name="Baker S."/>
            <person name="Barry K."/>
            <person name="Bills G."/>
            <person name="Bluhm B."/>
            <person name="Cannon C."/>
            <person name="Castanera R."/>
            <person name="Culley D."/>
            <person name="Daum C."/>
            <person name="Ezra D."/>
            <person name="Gonzalez J."/>
            <person name="Henrissat B."/>
            <person name="Kuo A."/>
            <person name="Liang C."/>
            <person name="Lipzen A."/>
            <person name="Lutzoni F."/>
            <person name="Magnuson J."/>
            <person name="Mondo S."/>
            <person name="Nolan M."/>
            <person name="Ohm R."/>
            <person name="Pangilinan J."/>
            <person name="Park H.-J."/>
            <person name="Ramirez L."/>
            <person name="Alfaro M."/>
            <person name="Sun H."/>
            <person name="Tritt A."/>
            <person name="Yoshinaga Y."/>
            <person name="Zwiers L.-H."/>
            <person name="Turgeon B."/>
            <person name="Goodwin S."/>
            <person name="Spatafora J."/>
            <person name="Crous P."/>
            <person name="Grigoriev I."/>
        </authorList>
    </citation>
    <scope>NUCLEOTIDE SEQUENCE</scope>
    <source>
        <strain evidence="13">CBS 113389</strain>
    </source>
</reference>
<dbReference type="OrthoDB" id="9985059at2759"/>
<comment type="similarity">
    <text evidence="2">Belongs to the BIG1 family.</text>
</comment>
<evidence type="ECO:0000256" key="4">
    <source>
        <dbReference type="ARBA" id="ARBA00022692"/>
    </source>
</evidence>
<evidence type="ECO:0000256" key="11">
    <source>
        <dbReference type="SAM" id="SignalP"/>
    </source>
</evidence>
<feature type="transmembrane region" description="Helical" evidence="10">
    <location>
        <begin position="249"/>
        <end position="274"/>
    </location>
</feature>
<feature type="chain" id="PRO_5025632516" description="Protein BIG1" evidence="11">
    <location>
        <begin position="19"/>
        <end position="295"/>
    </location>
</feature>
<evidence type="ECO:0000313" key="13">
    <source>
        <dbReference type="EMBL" id="KAF2480769.1"/>
    </source>
</evidence>
<gene>
    <name evidence="13" type="ORF">BDY17DRAFT_302364</name>
</gene>
<evidence type="ECO:0000259" key="12">
    <source>
        <dbReference type="Pfam" id="PF20520"/>
    </source>
</evidence>
<name>A0A6A6PL64_9PEZI</name>
<dbReference type="RefSeq" id="XP_033587339.1">
    <property type="nucleotide sequence ID" value="XM_033734395.1"/>
</dbReference>
<evidence type="ECO:0000256" key="8">
    <source>
        <dbReference type="ARBA" id="ARBA00023136"/>
    </source>
</evidence>
<evidence type="ECO:0000256" key="9">
    <source>
        <dbReference type="ARBA" id="ARBA00023316"/>
    </source>
</evidence>
<evidence type="ECO:0000256" key="10">
    <source>
        <dbReference type="SAM" id="Phobius"/>
    </source>
</evidence>
<evidence type="ECO:0000256" key="1">
    <source>
        <dbReference type="ARBA" id="ARBA00004115"/>
    </source>
</evidence>
<dbReference type="InterPro" id="IPR046756">
    <property type="entry name" value="VAS1/VOA1_TM"/>
</dbReference>
<accession>A0A6A6PL64</accession>
<keyword evidence="9" id="KW-0961">Cell wall biogenesis/degradation</keyword>
<feature type="signal peptide" evidence="11">
    <location>
        <begin position="1"/>
        <end position="18"/>
    </location>
</feature>
<feature type="domain" description="V-type proton ATPase subunit S1/VOA1 transmembrane" evidence="12">
    <location>
        <begin position="244"/>
        <end position="283"/>
    </location>
</feature>
<dbReference type="GeneID" id="54475397"/>
<keyword evidence="5 11" id="KW-0732">Signal</keyword>
<keyword evidence="14" id="KW-1185">Reference proteome</keyword>
<dbReference type="InterPro" id="IPR037654">
    <property type="entry name" value="Big1"/>
</dbReference>
<protein>
    <recommendedName>
        <fullName evidence="3">Protein BIG1</fullName>
    </recommendedName>
</protein>
<dbReference type="AlphaFoldDB" id="A0A6A6PL64"/>
<keyword evidence="4 10" id="KW-0812">Transmembrane</keyword>
<keyword evidence="8 10" id="KW-0472">Membrane</keyword>
<keyword evidence="6" id="KW-0256">Endoplasmic reticulum</keyword>
<dbReference type="GO" id="GO:0009272">
    <property type="term" value="P:fungal-type cell wall biogenesis"/>
    <property type="evidence" value="ECO:0007669"/>
    <property type="project" value="TreeGrafter"/>
</dbReference>
<proteinExistence type="inferred from homology"/>
<dbReference type="PANTHER" id="PTHR28285">
    <property type="entry name" value="PROTEIN BIG1"/>
    <property type="match status" value="1"/>
</dbReference>
<dbReference type="GO" id="GO:0005789">
    <property type="term" value="C:endoplasmic reticulum membrane"/>
    <property type="evidence" value="ECO:0007669"/>
    <property type="project" value="UniProtKB-SubCell"/>
</dbReference>
<organism evidence="13 14">
    <name type="scientific">Neohortaea acidophila</name>
    <dbReference type="NCBI Taxonomy" id="245834"/>
    <lineage>
        <taxon>Eukaryota</taxon>
        <taxon>Fungi</taxon>
        <taxon>Dikarya</taxon>
        <taxon>Ascomycota</taxon>
        <taxon>Pezizomycotina</taxon>
        <taxon>Dothideomycetes</taxon>
        <taxon>Dothideomycetidae</taxon>
        <taxon>Mycosphaerellales</taxon>
        <taxon>Teratosphaeriaceae</taxon>
        <taxon>Neohortaea</taxon>
    </lineage>
</organism>
<dbReference type="Pfam" id="PF20520">
    <property type="entry name" value="Ac45-VOA1_TM"/>
    <property type="match status" value="1"/>
</dbReference>
<dbReference type="PANTHER" id="PTHR28285:SF1">
    <property type="entry name" value="PROTEIN BIG1"/>
    <property type="match status" value="1"/>
</dbReference>
<evidence type="ECO:0000256" key="3">
    <source>
        <dbReference type="ARBA" id="ARBA00022089"/>
    </source>
</evidence>